<dbReference type="InterPro" id="IPR017853">
    <property type="entry name" value="GH"/>
</dbReference>
<evidence type="ECO:0000256" key="2">
    <source>
        <dbReference type="ARBA" id="ARBA00012729"/>
    </source>
</evidence>
<dbReference type="PROSITE" id="PS51910">
    <property type="entry name" value="GH18_2"/>
    <property type="match status" value="1"/>
</dbReference>
<dbReference type="InterPro" id="IPR001579">
    <property type="entry name" value="Glyco_hydro_18_chit_AS"/>
</dbReference>
<proteinExistence type="inferred from homology"/>
<comment type="caution">
    <text evidence="9">The sequence shown here is derived from an EMBL/GenBank/DDBJ whole genome shotgun (WGS) entry which is preliminary data.</text>
</comment>
<comment type="catalytic activity">
    <reaction evidence="1">
        <text>Random endo-hydrolysis of N-acetyl-beta-D-glucosaminide (1-&gt;4)-beta-linkages in chitin and chitodextrins.</text>
        <dbReference type="EC" id="3.2.1.14"/>
    </reaction>
</comment>
<comment type="similarity">
    <text evidence="7">Belongs to the glycosyl hydrolase 18 family.</text>
</comment>
<evidence type="ECO:0000313" key="10">
    <source>
        <dbReference type="Proteomes" id="UP001501585"/>
    </source>
</evidence>
<dbReference type="Gene3D" id="3.10.50.10">
    <property type="match status" value="1"/>
</dbReference>
<dbReference type="InterPro" id="IPR001223">
    <property type="entry name" value="Glyco_hydro18_cat"/>
</dbReference>
<dbReference type="EC" id="3.2.1.14" evidence="2"/>
<evidence type="ECO:0000256" key="5">
    <source>
        <dbReference type="ARBA" id="ARBA00023295"/>
    </source>
</evidence>
<evidence type="ECO:0000313" key="9">
    <source>
        <dbReference type="EMBL" id="GAA1992226.1"/>
    </source>
</evidence>
<dbReference type="Gene3D" id="3.20.20.80">
    <property type="entry name" value="Glycosidases"/>
    <property type="match status" value="1"/>
</dbReference>
<dbReference type="SUPFAM" id="SSF51445">
    <property type="entry name" value="(Trans)glycosidases"/>
    <property type="match status" value="1"/>
</dbReference>
<dbReference type="PANTHER" id="PTHR11177">
    <property type="entry name" value="CHITINASE"/>
    <property type="match status" value="1"/>
</dbReference>
<organism evidence="9 10">
    <name type="scientific">Nocardiopsis rhodophaea</name>
    <dbReference type="NCBI Taxonomy" id="280238"/>
    <lineage>
        <taxon>Bacteria</taxon>
        <taxon>Bacillati</taxon>
        <taxon>Actinomycetota</taxon>
        <taxon>Actinomycetes</taxon>
        <taxon>Streptosporangiales</taxon>
        <taxon>Nocardiopsidaceae</taxon>
        <taxon>Nocardiopsis</taxon>
    </lineage>
</organism>
<dbReference type="CDD" id="cd06548">
    <property type="entry name" value="GH18_chitinase"/>
    <property type="match status" value="1"/>
</dbReference>
<keyword evidence="10" id="KW-1185">Reference proteome</keyword>
<keyword evidence="4" id="KW-0146">Chitin degradation</keyword>
<dbReference type="InterPro" id="IPR029070">
    <property type="entry name" value="Chitinase_insertion_sf"/>
</dbReference>
<reference evidence="10" key="1">
    <citation type="journal article" date="2019" name="Int. J. Syst. Evol. Microbiol.">
        <title>The Global Catalogue of Microorganisms (GCM) 10K type strain sequencing project: providing services to taxonomists for standard genome sequencing and annotation.</title>
        <authorList>
            <consortium name="The Broad Institute Genomics Platform"/>
            <consortium name="The Broad Institute Genome Sequencing Center for Infectious Disease"/>
            <person name="Wu L."/>
            <person name="Ma J."/>
        </authorList>
    </citation>
    <scope>NUCLEOTIDE SEQUENCE [LARGE SCALE GENOMIC DNA]</scope>
    <source>
        <strain evidence="10">JCM 15313</strain>
    </source>
</reference>
<feature type="domain" description="GH18" evidence="8">
    <location>
        <begin position="48"/>
        <end position="447"/>
    </location>
</feature>
<gene>
    <name evidence="9" type="ORF">GCM10009799_17660</name>
</gene>
<dbReference type="InterPro" id="IPR011583">
    <property type="entry name" value="Chitinase_II/V-like_cat"/>
</dbReference>
<accession>A0ABP5E5X5</accession>
<keyword evidence="3 6" id="KW-0378">Hydrolase</keyword>
<evidence type="ECO:0000256" key="3">
    <source>
        <dbReference type="ARBA" id="ARBA00022801"/>
    </source>
</evidence>
<evidence type="ECO:0000256" key="7">
    <source>
        <dbReference type="RuleBase" id="RU004453"/>
    </source>
</evidence>
<name>A0ABP5E5X5_9ACTN</name>
<dbReference type="InterPro" id="IPR050314">
    <property type="entry name" value="Glycosyl_Hydrlase_18"/>
</dbReference>
<dbReference type="SUPFAM" id="SSF54556">
    <property type="entry name" value="Chitinase insertion domain"/>
    <property type="match status" value="1"/>
</dbReference>
<dbReference type="Proteomes" id="UP001501585">
    <property type="component" value="Unassembled WGS sequence"/>
</dbReference>
<keyword evidence="5 6" id="KW-0326">Glycosidase</keyword>
<keyword evidence="4" id="KW-0624">Polysaccharide degradation</keyword>
<protein>
    <recommendedName>
        <fullName evidence="2">chitinase</fullName>
        <ecNumber evidence="2">3.2.1.14</ecNumber>
    </recommendedName>
</protein>
<keyword evidence="4" id="KW-0119">Carbohydrate metabolism</keyword>
<evidence type="ECO:0000256" key="6">
    <source>
        <dbReference type="RuleBase" id="RU000489"/>
    </source>
</evidence>
<dbReference type="PANTHER" id="PTHR11177:SF317">
    <property type="entry name" value="CHITINASE 12-RELATED"/>
    <property type="match status" value="1"/>
</dbReference>
<dbReference type="PROSITE" id="PS01095">
    <property type="entry name" value="GH18_1"/>
    <property type="match status" value="1"/>
</dbReference>
<evidence type="ECO:0000256" key="1">
    <source>
        <dbReference type="ARBA" id="ARBA00000822"/>
    </source>
</evidence>
<dbReference type="RefSeq" id="WP_344104149.1">
    <property type="nucleotide sequence ID" value="NZ_BAAAPC010000006.1"/>
</dbReference>
<dbReference type="SMART" id="SM00636">
    <property type="entry name" value="Glyco_18"/>
    <property type="match status" value="1"/>
</dbReference>
<evidence type="ECO:0000256" key="4">
    <source>
        <dbReference type="ARBA" id="ARBA00023024"/>
    </source>
</evidence>
<dbReference type="Pfam" id="PF00704">
    <property type="entry name" value="Glyco_hydro_18"/>
    <property type="match status" value="1"/>
</dbReference>
<dbReference type="EMBL" id="BAAAPC010000006">
    <property type="protein sequence ID" value="GAA1992226.1"/>
    <property type="molecule type" value="Genomic_DNA"/>
</dbReference>
<evidence type="ECO:0000259" key="8">
    <source>
        <dbReference type="PROSITE" id="PS51910"/>
    </source>
</evidence>
<sequence>MPAQKLNPVGRRRPALIGVVAAVALGALFFSAFSAITDSGSGRGDDRLERVAYFADWNTANRDYLIKDVAQSGAADHLTRIIWAFGYVDKKGRCSIPEDSDQPWELYQRRYEAEESLNGEADSYEQPLAGSLNQLVMLKEKYPDLRVSLSLGGWNWSTYFSEAVKDEESRREFVSSCLDLWLRGDLPVLEEEPQGGEGVAAGAFDGIDLDWEWPVSGGKEGNTESPDDRRNLTLAVKEFRRQMDELEAETGRRYDLSVSLANGTDQLTTSYEPEMFDAIDFATVQGYDFTGAWSDVTDHHSQLYAPEGAPNDASTDRTVRRYLDYGLPPDKLLLGFPAFGRGWTGVSPENFGRYAPADSGAEGTYGEAVDPYGELKYRSGRRFHDPINGAYWLYDGNEWWTFDTPEIVRMKGAYVREMNLGGLMMWNLDMDPEADLVTAMDESLEQGE</sequence>